<dbReference type="Gene3D" id="2.70.210.12">
    <property type="entry name" value="GTP1/OBG domain"/>
    <property type="match status" value="1"/>
</dbReference>
<dbReference type="Pfam" id="PF01926">
    <property type="entry name" value="MMR_HSR1"/>
    <property type="match status" value="1"/>
</dbReference>
<name>A0A9Q8U307_9GAMM</name>
<keyword evidence="4 8" id="KW-0547">Nucleotide-binding</keyword>
<evidence type="ECO:0000313" key="12">
    <source>
        <dbReference type="EMBL" id="URQ63367.1"/>
    </source>
</evidence>
<dbReference type="NCBIfam" id="NF008955">
    <property type="entry name" value="PRK12297.1"/>
    <property type="match status" value="1"/>
</dbReference>
<dbReference type="EC" id="3.6.5.-" evidence="8"/>
<evidence type="ECO:0000259" key="11">
    <source>
        <dbReference type="Pfam" id="PF01926"/>
    </source>
</evidence>
<dbReference type="PANTHER" id="PTHR11702:SF31">
    <property type="entry name" value="MITOCHONDRIAL RIBOSOME-ASSOCIATED GTPASE 2"/>
    <property type="match status" value="1"/>
</dbReference>
<feature type="binding site" evidence="8">
    <location>
        <begin position="166"/>
        <end position="173"/>
    </location>
    <ligand>
        <name>GTP</name>
        <dbReference type="ChEBI" id="CHEBI:37565"/>
    </ligand>
</feature>
<comment type="subcellular location">
    <subcellularLocation>
        <location evidence="8">Cytoplasm</location>
    </subcellularLocation>
</comment>
<keyword evidence="7 8" id="KW-0342">GTP-binding</keyword>
<dbReference type="GO" id="GO:0005525">
    <property type="term" value="F:GTP binding"/>
    <property type="evidence" value="ECO:0007669"/>
    <property type="project" value="UniProtKB-UniRule"/>
</dbReference>
<dbReference type="EMBL" id="CP097966">
    <property type="protein sequence ID" value="URQ63367.1"/>
    <property type="molecule type" value="Genomic_DNA"/>
</dbReference>
<comment type="similarity">
    <text evidence="1 8">Belongs to the TRAFAC class OBG-HflX-like GTPase superfamily. OBG GTPase family.</text>
</comment>
<dbReference type="InterPro" id="IPR045086">
    <property type="entry name" value="OBG_GTPase"/>
</dbReference>
<dbReference type="PROSITE" id="PS00905">
    <property type="entry name" value="GTP1_OBG"/>
    <property type="match status" value="1"/>
</dbReference>
<dbReference type="GO" id="GO:0043022">
    <property type="term" value="F:ribosome binding"/>
    <property type="evidence" value="ECO:0007669"/>
    <property type="project" value="UniProtKB-ARBA"/>
</dbReference>
<keyword evidence="5 8" id="KW-0378">Hydrolase</keyword>
<keyword evidence="2 8" id="KW-0963">Cytoplasm</keyword>
<dbReference type="SUPFAM" id="SSF52540">
    <property type="entry name" value="P-loop containing nucleoside triphosphate hydrolases"/>
    <property type="match status" value="1"/>
</dbReference>
<dbReference type="InterPro" id="IPR027417">
    <property type="entry name" value="P-loop_NTPase"/>
</dbReference>
<dbReference type="AlphaFoldDB" id="A0A9Q8U307"/>
<feature type="domain" description="G" evidence="11">
    <location>
        <begin position="162"/>
        <end position="282"/>
    </location>
</feature>
<dbReference type="Pfam" id="PF01018">
    <property type="entry name" value="GTP1_OBG"/>
    <property type="match status" value="1"/>
</dbReference>
<accession>A0A9Q8U307</accession>
<comment type="cofactor">
    <cofactor evidence="8">
        <name>Mg(2+)</name>
        <dbReference type="ChEBI" id="CHEBI:18420"/>
    </cofactor>
</comment>
<dbReference type="HAMAP" id="MF_01454">
    <property type="entry name" value="GTPase_Obg"/>
    <property type="match status" value="1"/>
</dbReference>
<proteinExistence type="inferred from homology"/>
<dbReference type="InterPro" id="IPR006169">
    <property type="entry name" value="GTP1_OBG_dom"/>
</dbReference>
<dbReference type="InterPro" id="IPR036726">
    <property type="entry name" value="GTP1_OBG_dom_sf"/>
</dbReference>
<evidence type="ECO:0000256" key="3">
    <source>
        <dbReference type="ARBA" id="ARBA00022723"/>
    </source>
</evidence>
<feature type="domain" description="Obg" evidence="10">
    <location>
        <begin position="4"/>
        <end position="158"/>
    </location>
</feature>
<dbReference type="FunFam" id="2.70.210.12:FF:000001">
    <property type="entry name" value="GTPase Obg"/>
    <property type="match status" value="1"/>
</dbReference>
<feature type="binding site" evidence="8">
    <location>
        <begin position="191"/>
        <end position="195"/>
    </location>
    <ligand>
        <name>GTP</name>
        <dbReference type="ChEBI" id="CHEBI:37565"/>
    </ligand>
</feature>
<comment type="function">
    <text evidence="8">An essential GTPase which binds GTP, GDP and possibly (p)ppGpp with moderate affinity, with high nucleotide exchange rates and a fairly low GTP hydrolysis rate. Plays a role in control of the cell cycle, stress response, ribosome biogenesis and in those bacteria that undergo differentiation, in morphogenesis control.</text>
</comment>
<dbReference type="Proteomes" id="UP001056381">
    <property type="component" value="Chromosome"/>
</dbReference>
<dbReference type="NCBIfam" id="NF008956">
    <property type="entry name" value="PRK12299.1"/>
    <property type="match status" value="1"/>
</dbReference>
<evidence type="ECO:0000256" key="2">
    <source>
        <dbReference type="ARBA" id="ARBA00022490"/>
    </source>
</evidence>
<feature type="region of interest" description="Disordered" evidence="9">
    <location>
        <begin position="127"/>
        <end position="147"/>
    </location>
</feature>
<feature type="binding site" evidence="8">
    <location>
        <begin position="212"/>
        <end position="215"/>
    </location>
    <ligand>
        <name>GTP</name>
        <dbReference type="ChEBI" id="CHEBI:37565"/>
    </ligand>
</feature>
<keyword evidence="3 8" id="KW-0479">Metal-binding</keyword>
<organism evidence="12 13">
    <name type="scientific">SAR86 cluster bacterium</name>
    <dbReference type="NCBI Taxonomy" id="2030880"/>
    <lineage>
        <taxon>Bacteria</taxon>
        <taxon>Pseudomonadati</taxon>
        <taxon>Pseudomonadota</taxon>
        <taxon>Gammaproteobacteria</taxon>
        <taxon>SAR86 cluster</taxon>
    </lineage>
</organism>
<feature type="binding site" evidence="8">
    <location>
        <begin position="311"/>
        <end position="313"/>
    </location>
    <ligand>
        <name>GTP</name>
        <dbReference type="ChEBI" id="CHEBI:37565"/>
    </ligand>
</feature>
<dbReference type="GO" id="GO:0005737">
    <property type="term" value="C:cytoplasm"/>
    <property type="evidence" value="ECO:0007669"/>
    <property type="project" value="UniProtKB-SubCell"/>
</dbReference>
<evidence type="ECO:0000256" key="1">
    <source>
        <dbReference type="ARBA" id="ARBA00007699"/>
    </source>
</evidence>
<evidence type="ECO:0000313" key="13">
    <source>
        <dbReference type="Proteomes" id="UP001056381"/>
    </source>
</evidence>
<keyword evidence="13" id="KW-1185">Reference proteome</keyword>
<dbReference type="PIRSF" id="PIRSF002401">
    <property type="entry name" value="GTP_bd_Obg/CgtA"/>
    <property type="match status" value="1"/>
</dbReference>
<dbReference type="SUPFAM" id="SSF82051">
    <property type="entry name" value="Obg GTP-binding protein N-terminal domain"/>
    <property type="match status" value="1"/>
</dbReference>
<sequence length="329" mass="35846">MAYFDEAKITVISGKGGDGCLSFRREKYIERGGPDGGDGGDGGNIILEIDLNLNSLSSFKGKRNFQAVSGKNGSGRNKKGKSGEDLVIKVPIGTQIYATQTKELIGEINESNSKIIVAKGGKGGLGNARFKSSTNQAPKKTTKGEQSDTREIFLEMRLIADIGLLGLPNAGKSTLINALTNSKSKVGNFPFTTLIPTLGVLENSEKSLTIADMPGIIEGASDGHGLGFKFLRHLHRTKFLLHLVDCSISADEALDSFSIIENELKEFHLDFSKQKRWVCLTKVDLLTDRKISNIVNQFSKRLKDIPLMLISSKNGTGLEELKKELFKRL</sequence>
<evidence type="ECO:0000259" key="10">
    <source>
        <dbReference type="Pfam" id="PF01018"/>
    </source>
</evidence>
<dbReference type="InterPro" id="IPR006074">
    <property type="entry name" value="GTP1-OBG_CS"/>
</dbReference>
<feature type="binding site" evidence="8">
    <location>
        <position position="193"/>
    </location>
    <ligand>
        <name>Mg(2+)</name>
        <dbReference type="ChEBI" id="CHEBI:18420"/>
    </ligand>
</feature>
<dbReference type="Gene3D" id="3.40.50.300">
    <property type="entry name" value="P-loop containing nucleotide triphosphate hydrolases"/>
    <property type="match status" value="1"/>
</dbReference>
<dbReference type="CDD" id="cd01898">
    <property type="entry name" value="Obg"/>
    <property type="match status" value="1"/>
</dbReference>
<dbReference type="NCBIfam" id="TIGR02729">
    <property type="entry name" value="Obg_CgtA"/>
    <property type="match status" value="1"/>
</dbReference>
<dbReference type="PRINTS" id="PR00326">
    <property type="entry name" value="GTP1OBG"/>
</dbReference>
<evidence type="ECO:0000256" key="7">
    <source>
        <dbReference type="ARBA" id="ARBA00023134"/>
    </source>
</evidence>
<dbReference type="GO" id="GO:0003924">
    <property type="term" value="F:GTPase activity"/>
    <property type="evidence" value="ECO:0007669"/>
    <property type="project" value="UniProtKB-UniRule"/>
</dbReference>
<feature type="binding site" evidence="8">
    <location>
        <position position="173"/>
    </location>
    <ligand>
        <name>Mg(2+)</name>
        <dbReference type="ChEBI" id="CHEBI:18420"/>
    </ligand>
</feature>
<dbReference type="GO" id="GO:0042254">
    <property type="term" value="P:ribosome biogenesis"/>
    <property type="evidence" value="ECO:0007669"/>
    <property type="project" value="UniProtKB-UniRule"/>
</dbReference>
<dbReference type="PANTHER" id="PTHR11702">
    <property type="entry name" value="DEVELOPMENTALLY REGULATED GTP-BINDING PROTEIN-RELATED"/>
    <property type="match status" value="1"/>
</dbReference>
<feature type="binding site" evidence="8">
    <location>
        <begin position="281"/>
        <end position="284"/>
    </location>
    <ligand>
        <name>GTP</name>
        <dbReference type="ChEBI" id="CHEBI:37565"/>
    </ligand>
</feature>
<reference evidence="12" key="1">
    <citation type="submission" date="2022-05" db="EMBL/GenBank/DDBJ databases">
        <title>Single-amplified genomics reveal most streamlined microbe among free-living bacteria.</title>
        <authorList>
            <person name="Roda-Garcia J."/>
            <person name="Haro-Moreno J.M."/>
            <person name="Rodriguez-Valera F."/>
            <person name="Almagro-Moreno S."/>
            <person name="Lopez-Perez M."/>
        </authorList>
    </citation>
    <scope>NUCLEOTIDE SEQUENCE</scope>
    <source>
        <strain evidence="12">TMED112-D2-2</strain>
    </source>
</reference>
<evidence type="ECO:0000256" key="4">
    <source>
        <dbReference type="ARBA" id="ARBA00022741"/>
    </source>
</evidence>
<feature type="compositionally biased region" description="Polar residues" evidence="9">
    <location>
        <begin position="130"/>
        <end position="139"/>
    </location>
</feature>
<evidence type="ECO:0000256" key="8">
    <source>
        <dbReference type="HAMAP-Rule" id="MF_01454"/>
    </source>
</evidence>
<keyword evidence="6 8" id="KW-0460">Magnesium</keyword>
<dbReference type="GO" id="GO:0000287">
    <property type="term" value="F:magnesium ion binding"/>
    <property type="evidence" value="ECO:0007669"/>
    <property type="project" value="InterPro"/>
</dbReference>
<dbReference type="InterPro" id="IPR006073">
    <property type="entry name" value="GTP-bd"/>
</dbReference>
<evidence type="ECO:0000256" key="5">
    <source>
        <dbReference type="ARBA" id="ARBA00022801"/>
    </source>
</evidence>
<evidence type="ECO:0000256" key="6">
    <source>
        <dbReference type="ARBA" id="ARBA00022842"/>
    </source>
</evidence>
<dbReference type="InterPro" id="IPR031167">
    <property type="entry name" value="G_OBG"/>
</dbReference>
<evidence type="ECO:0000256" key="9">
    <source>
        <dbReference type="SAM" id="MobiDB-lite"/>
    </source>
</evidence>
<gene>
    <name evidence="12" type="primary">cgtA</name>
    <name evidence="8" type="synonym">obg</name>
    <name evidence="12" type="ORF">M9B40_00995</name>
</gene>
<protein>
    <recommendedName>
        <fullName evidence="8">GTPase Obg</fullName>
        <ecNumber evidence="8">3.6.5.-</ecNumber>
    </recommendedName>
    <alternativeName>
        <fullName evidence="8">GTP-binding protein Obg</fullName>
    </alternativeName>
</protein>
<comment type="subunit">
    <text evidence="8">Monomer.</text>
</comment>
<dbReference type="InterPro" id="IPR014100">
    <property type="entry name" value="GTP-bd_Obg/CgtA"/>
</dbReference>